<dbReference type="HAMAP" id="MF_00995">
    <property type="entry name" value="MqnA"/>
    <property type="match status" value="1"/>
</dbReference>
<evidence type="ECO:0000256" key="2">
    <source>
        <dbReference type="ARBA" id="ARBA00022428"/>
    </source>
</evidence>
<reference evidence="5 6" key="1">
    <citation type="submission" date="2017-06" db="EMBL/GenBank/DDBJ databases">
        <title>Complete genome of Helicobacter apodemus.</title>
        <authorList>
            <person name="Cho S."/>
        </authorList>
    </citation>
    <scope>NUCLEOTIDE SEQUENCE [LARGE SCALE GENOMIC DNA]</scope>
    <source>
        <strain evidence="6">SNUVETPUB-15-01</strain>
    </source>
</reference>
<proteinExistence type="inferred from homology"/>
<dbReference type="UniPathway" id="UPA00079"/>
<dbReference type="EC" id="4.2.1.151" evidence="4"/>
<dbReference type="RefSeq" id="WP_108911145.1">
    <property type="nucleotide sequence ID" value="NZ_CP021886.1"/>
</dbReference>
<dbReference type="GO" id="GO:0016836">
    <property type="term" value="F:hydro-lyase activity"/>
    <property type="evidence" value="ECO:0007669"/>
    <property type="project" value="UniProtKB-UniRule"/>
</dbReference>
<comment type="catalytic activity">
    <reaction evidence="4">
        <text>chorismate = 3-[(1-carboxyvinyl)-oxy]benzoate + H2O</text>
        <dbReference type="Rhea" id="RHEA:40051"/>
        <dbReference type="ChEBI" id="CHEBI:15377"/>
        <dbReference type="ChEBI" id="CHEBI:29748"/>
        <dbReference type="ChEBI" id="CHEBI:76981"/>
        <dbReference type="EC" id="4.2.1.151"/>
    </reaction>
</comment>
<sequence length="233" mass="27366">MRFGKIDYLNLLPFEVFIRSYPTPSHFKLFYQKKKSYPAKLNTEFLFGRLDAGFVSSITALYNKKNKRFLASSIGIVAKSKVLSVICLNTEEGNDYQSATSNALLKVLKLKGRVLIGDRALVEALKRKKEQQDFIDMAQCWSDREHLPFVFGRLCVRGHYGFFIKMIQSFQKKSIRIPHYWLMKYSYKTGVSKKDILEYLKLISYKIDKKAYYGVERFYRELRILGIKSPKRF</sequence>
<dbReference type="PANTHER" id="PTHR37690">
    <property type="entry name" value="CHORISMATE DEHYDRATASE"/>
    <property type="match status" value="1"/>
</dbReference>
<dbReference type="OrthoDB" id="9810112at2"/>
<comment type="function">
    <text evidence="4">Catalyzes the dehydration of chorismate into 3-[(1-carboxyvinyl)oxy]benzoate, a step in the biosynthesis of menaquinone (MK, vitamin K2).</text>
</comment>
<dbReference type="Pfam" id="PF02621">
    <property type="entry name" value="VitK2_biosynth"/>
    <property type="match status" value="2"/>
</dbReference>
<dbReference type="KEGG" id="had:CDV25_05780"/>
<dbReference type="AlphaFoldDB" id="A0A2U8FDJ8"/>
<evidence type="ECO:0000313" key="6">
    <source>
        <dbReference type="Proteomes" id="UP000244890"/>
    </source>
</evidence>
<accession>A0A2U8FDJ8</accession>
<dbReference type="GO" id="GO:0009234">
    <property type="term" value="P:menaquinone biosynthetic process"/>
    <property type="evidence" value="ECO:0007669"/>
    <property type="project" value="UniProtKB-UniRule"/>
</dbReference>
<keyword evidence="2 4" id="KW-0474">Menaquinone biosynthesis</keyword>
<gene>
    <name evidence="4" type="primary">mqnA</name>
    <name evidence="5" type="ORF">CDV25_05780</name>
</gene>
<dbReference type="SUPFAM" id="SSF53850">
    <property type="entry name" value="Periplasmic binding protein-like II"/>
    <property type="match status" value="1"/>
</dbReference>
<evidence type="ECO:0000313" key="5">
    <source>
        <dbReference type="EMBL" id="AWI34321.1"/>
    </source>
</evidence>
<dbReference type="Proteomes" id="UP000244890">
    <property type="component" value="Chromosome"/>
</dbReference>
<comment type="pathway">
    <text evidence="1 4">Quinol/quinone metabolism; menaquinone biosynthesis.</text>
</comment>
<evidence type="ECO:0000256" key="3">
    <source>
        <dbReference type="ARBA" id="ARBA00023239"/>
    </source>
</evidence>
<name>A0A2U8FDJ8_9HELI</name>
<organism evidence="5 6">
    <name type="scientific">Helicobacter apodemus</name>
    <dbReference type="NCBI Taxonomy" id="135569"/>
    <lineage>
        <taxon>Bacteria</taxon>
        <taxon>Pseudomonadati</taxon>
        <taxon>Campylobacterota</taxon>
        <taxon>Epsilonproteobacteria</taxon>
        <taxon>Campylobacterales</taxon>
        <taxon>Helicobacteraceae</taxon>
        <taxon>Helicobacter</taxon>
    </lineage>
</organism>
<dbReference type="InterPro" id="IPR030868">
    <property type="entry name" value="MqnA"/>
</dbReference>
<evidence type="ECO:0000256" key="4">
    <source>
        <dbReference type="HAMAP-Rule" id="MF_00995"/>
    </source>
</evidence>
<keyword evidence="3 4" id="KW-0456">Lyase</keyword>
<evidence type="ECO:0000256" key="1">
    <source>
        <dbReference type="ARBA" id="ARBA00004863"/>
    </source>
</evidence>
<dbReference type="Gene3D" id="3.40.190.10">
    <property type="entry name" value="Periplasmic binding protein-like II"/>
    <property type="match status" value="2"/>
</dbReference>
<dbReference type="EMBL" id="CP021886">
    <property type="protein sequence ID" value="AWI34321.1"/>
    <property type="molecule type" value="Genomic_DNA"/>
</dbReference>
<dbReference type="PANTHER" id="PTHR37690:SF1">
    <property type="entry name" value="CHORISMATE DEHYDRATASE"/>
    <property type="match status" value="1"/>
</dbReference>
<protein>
    <recommendedName>
        <fullName evidence="4">Chorismate dehydratase</fullName>
        <ecNumber evidence="4">4.2.1.151</ecNumber>
    </recommendedName>
    <alternativeName>
        <fullName evidence="4">Menaquinone biosynthetic enzyme MqnA</fullName>
    </alternativeName>
</protein>
<comment type="similarity">
    <text evidence="4">Belongs to the MqnA/MqnD family. MqnA subfamily.</text>
</comment>
<dbReference type="InterPro" id="IPR003773">
    <property type="entry name" value="Menaquinone_biosynth"/>
</dbReference>